<keyword evidence="2" id="KW-0812">Transmembrane</keyword>
<feature type="transmembrane region" description="Helical" evidence="2">
    <location>
        <begin position="6"/>
        <end position="24"/>
    </location>
</feature>
<accession>A0A6C0I2G8</accession>
<proteinExistence type="predicted"/>
<evidence type="ECO:0000256" key="2">
    <source>
        <dbReference type="SAM" id="Phobius"/>
    </source>
</evidence>
<reference evidence="3" key="1">
    <citation type="journal article" date="2020" name="Nature">
        <title>Giant virus diversity and host interactions through global metagenomics.</title>
        <authorList>
            <person name="Schulz F."/>
            <person name="Roux S."/>
            <person name="Paez-Espino D."/>
            <person name="Jungbluth S."/>
            <person name="Walsh D.A."/>
            <person name="Denef V.J."/>
            <person name="McMahon K.D."/>
            <person name="Konstantinidis K.T."/>
            <person name="Eloe-Fadrosh E.A."/>
            <person name="Kyrpides N.C."/>
            <person name="Woyke T."/>
        </authorList>
    </citation>
    <scope>NUCLEOTIDE SEQUENCE</scope>
    <source>
        <strain evidence="3">GVMAG-M-3300023184-186</strain>
    </source>
</reference>
<protein>
    <submittedName>
        <fullName evidence="3">Uncharacterized protein</fullName>
    </submittedName>
</protein>
<name>A0A6C0I2G8_9ZZZZ</name>
<evidence type="ECO:0000313" key="3">
    <source>
        <dbReference type="EMBL" id="QHT86546.1"/>
    </source>
</evidence>
<keyword evidence="2" id="KW-0472">Membrane</keyword>
<sequence>MLVVLISILILLILLIIFLIYIPPLPQKNKFNDRDNISFFSQRETSNFLLLDPDNYILNMSKLDFKARGISGATSEYYKQISASLATNFSQKEKQELLSLMNMVKNNFKNTIYAPILGHNIIFAKTDKGDHSNHINKVDIKDKVPLSSPKGDHSNHINKVDIKDKVPLSSPRGERSDPNYENGFPHTRYNIIFLSPLFFRQRDKLNTLEHECIHIFQRFYPSDTENYLNSMGFQKKGDFKTLFPEQYKLKRSNPDIDNNIWTDSDGNFMFPIFSSDDPKSLNDVISHDMEHPYEWMAYRNY</sequence>
<dbReference type="EMBL" id="MN740071">
    <property type="protein sequence ID" value="QHT86546.1"/>
    <property type="molecule type" value="Genomic_DNA"/>
</dbReference>
<organism evidence="3">
    <name type="scientific">viral metagenome</name>
    <dbReference type="NCBI Taxonomy" id="1070528"/>
    <lineage>
        <taxon>unclassified sequences</taxon>
        <taxon>metagenomes</taxon>
        <taxon>organismal metagenomes</taxon>
    </lineage>
</organism>
<dbReference type="AlphaFoldDB" id="A0A6C0I2G8"/>
<evidence type="ECO:0000256" key="1">
    <source>
        <dbReference type="SAM" id="MobiDB-lite"/>
    </source>
</evidence>
<keyword evidence="2" id="KW-1133">Transmembrane helix</keyword>
<feature type="compositionally biased region" description="Basic and acidic residues" evidence="1">
    <location>
        <begin position="141"/>
        <end position="178"/>
    </location>
</feature>
<feature type="region of interest" description="Disordered" evidence="1">
    <location>
        <begin position="141"/>
        <end position="181"/>
    </location>
</feature>